<dbReference type="AlphaFoldDB" id="A0AAD9LIP4"/>
<feature type="compositionally biased region" description="Polar residues" evidence="2">
    <location>
        <begin position="463"/>
        <end position="491"/>
    </location>
</feature>
<feature type="compositionally biased region" description="Polar residues" evidence="2">
    <location>
        <begin position="154"/>
        <end position="182"/>
    </location>
</feature>
<proteinExistence type="predicted"/>
<dbReference type="InterPro" id="IPR021669">
    <property type="entry name" value="Bd37_core"/>
</dbReference>
<feature type="compositionally biased region" description="Basic and acidic residues" evidence="2">
    <location>
        <begin position="316"/>
        <end position="328"/>
    </location>
</feature>
<evidence type="ECO:0000313" key="5">
    <source>
        <dbReference type="EMBL" id="KAK1937686.1"/>
    </source>
</evidence>
<organism evidence="5 6">
    <name type="scientific">Babesia divergens</name>
    <dbReference type="NCBI Taxonomy" id="32595"/>
    <lineage>
        <taxon>Eukaryota</taxon>
        <taxon>Sar</taxon>
        <taxon>Alveolata</taxon>
        <taxon>Apicomplexa</taxon>
        <taxon>Aconoidasida</taxon>
        <taxon>Piroplasmida</taxon>
        <taxon>Babesiidae</taxon>
        <taxon>Babesia</taxon>
    </lineage>
</organism>
<dbReference type="InterPro" id="IPR038272">
    <property type="entry name" value="Bd37_core_sf"/>
</dbReference>
<feature type="region of interest" description="Disordered" evidence="2">
    <location>
        <begin position="303"/>
        <end position="374"/>
    </location>
</feature>
<evidence type="ECO:0000259" key="4">
    <source>
        <dbReference type="Pfam" id="PF11641"/>
    </source>
</evidence>
<name>A0AAD9LIP4_BABDI</name>
<evidence type="ECO:0000256" key="3">
    <source>
        <dbReference type="SAM" id="SignalP"/>
    </source>
</evidence>
<gene>
    <name evidence="5" type="ORF">X943_003855</name>
</gene>
<sequence>MMFLGILRASALYLLAIGFHSQHVSCGILNRILSSKKSSNANVSENSEADLAAQVKMLQEKLQALEAGLDKAPKESFTDNITDSTVQSPLVEEAEDSTVKSQDAVPEDRKKPHGPSDFSNEFNSEYDGKEPIKEAEKSSEEHEQYHVARKTETDVTSYPSTINLSGSSKNPDGSTATPSSNGAAEHEKQMQEKLMKEIAEERKELVERLSKSDAPFSLEDMTFFYGMLKDGEYVDPEAVLKIGEKIHTFLGNFGIHGEDAKASLAIFMEMIQEYVMGLLSSTKQLSNEERAEMRKTVAEILEQLPKSHVNTQANDYDGKEDSSDERSIVDMPEISENSKESIVESPLVNDDGDIPGKSPRKLDHDLSDELNVESPKELEDYDELNGGIVHKSKIIKAGNILFEHHSAVKSQDAVPEDIKKPHGPSDFSNDSGSEHDEREPIQETEKSNKEYEQQHVARKTETDVTSYPSTINLSGSSKNPDGSTATPSSNGAAEHEKQMQEKLMQEISEQRTKLVERLSKSDAPFSLEDMTLFLGILRDEADVDPEAVQKVGEKIHAYLGSLGIHGEDAKASLENLMKAIIKHNAYVSDMFSGLIG</sequence>
<feature type="compositionally biased region" description="Basic and acidic residues" evidence="2">
    <location>
        <begin position="432"/>
        <end position="462"/>
    </location>
</feature>
<feature type="domain" description="Bd37 core" evidence="4">
    <location>
        <begin position="501"/>
        <end position="582"/>
    </location>
</feature>
<evidence type="ECO:0000313" key="6">
    <source>
        <dbReference type="Proteomes" id="UP001195914"/>
    </source>
</evidence>
<keyword evidence="6" id="KW-1185">Reference proteome</keyword>
<keyword evidence="1" id="KW-0175">Coiled coil</keyword>
<feature type="compositionally biased region" description="Basic and acidic residues" evidence="2">
    <location>
        <begin position="126"/>
        <end position="153"/>
    </location>
</feature>
<accession>A0AAD9LIP4</accession>
<reference evidence="5" key="1">
    <citation type="journal article" date="2014" name="Nucleic Acids Res.">
        <title>The evolutionary dynamics of variant antigen genes in Babesia reveal a history of genomic innovation underlying host-parasite interaction.</title>
        <authorList>
            <person name="Jackson A.P."/>
            <person name="Otto T.D."/>
            <person name="Darby A."/>
            <person name="Ramaprasad A."/>
            <person name="Xia D."/>
            <person name="Echaide I.E."/>
            <person name="Farber M."/>
            <person name="Gahlot S."/>
            <person name="Gamble J."/>
            <person name="Gupta D."/>
            <person name="Gupta Y."/>
            <person name="Jackson L."/>
            <person name="Malandrin L."/>
            <person name="Malas T.B."/>
            <person name="Moussa E."/>
            <person name="Nair M."/>
            <person name="Reid A.J."/>
            <person name="Sanders M."/>
            <person name="Sharma J."/>
            <person name="Tracey A."/>
            <person name="Quail M.A."/>
            <person name="Weir W."/>
            <person name="Wastling J.M."/>
            <person name="Hall N."/>
            <person name="Willadsen P."/>
            <person name="Lingelbach K."/>
            <person name="Shiels B."/>
            <person name="Tait A."/>
            <person name="Berriman M."/>
            <person name="Allred D.R."/>
            <person name="Pain A."/>
        </authorList>
    </citation>
    <scope>NUCLEOTIDE SEQUENCE</scope>
    <source>
        <strain evidence="5">1802A</strain>
    </source>
</reference>
<protein>
    <recommendedName>
        <fullName evidence="4">Bd37 core domain-containing protein</fullName>
    </recommendedName>
</protein>
<evidence type="ECO:0000256" key="1">
    <source>
        <dbReference type="SAM" id="Coils"/>
    </source>
</evidence>
<dbReference type="Proteomes" id="UP001195914">
    <property type="component" value="Unassembled WGS sequence"/>
</dbReference>
<feature type="region of interest" description="Disordered" evidence="2">
    <location>
        <begin position="75"/>
        <end position="190"/>
    </location>
</feature>
<comment type="caution">
    <text evidence="5">The sequence shown here is derived from an EMBL/GenBank/DDBJ whole genome shotgun (WGS) entry which is preliminary data.</text>
</comment>
<reference evidence="5" key="2">
    <citation type="submission" date="2021-05" db="EMBL/GenBank/DDBJ databases">
        <authorList>
            <person name="Pain A."/>
        </authorList>
    </citation>
    <scope>NUCLEOTIDE SEQUENCE</scope>
    <source>
        <strain evidence="5">1802A</strain>
    </source>
</reference>
<dbReference type="EMBL" id="JAHBMH010000033">
    <property type="protein sequence ID" value="KAK1937686.1"/>
    <property type="molecule type" value="Genomic_DNA"/>
</dbReference>
<keyword evidence="3" id="KW-0732">Signal</keyword>
<feature type="coiled-coil region" evidence="1">
    <location>
        <begin position="48"/>
        <end position="75"/>
    </location>
</feature>
<feature type="region of interest" description="Disordered" evidence="2">
    <location>
        <begin position="411"/>
        <end position="497"/>
    </location>
</feature>
<feature type="signal peptide" evidence="3">
    <location>
        <begin position="1"/>
        <end position="26"/>
    </location>
</feature>
<evidence type="ECO:0000256" key="2">
    <source>
        <dbReference type="SAM" id="MobiDB-lite"/>
    </source>
</evidence>
<dbReference type="Gene3D" id="1.10.4170.10">
    <property type="entry name" value="Glycosylphosphatidylinositol-anchored merozoite surface protein"/>
    <property type="match status" value="2"/>
</dbReference>
<feature type="chain" id="PRO_5042161047" description="Bd37 core domain-containing protein" evidence="3">
    <location>
        <begin position="27"/>
        <end position="596"/>
    </location>
</feature>
<dbReference type="Pfam" id="PF11641">
    <property type="entry name" value="Antigen_Bd37"/>
    <property type="match status" value="2"/>
</dbReference>
<feature type="compositionally biased region" description="Polar residues" evidence="2">
    <location>
        <begin position="78"/>
        <end position="88"/>
    </location>
</feature>
<feature type="domain" description="Bd37 core" evidence="4">
    <location>
        <begin position="192"/>
        <end position="297"/>
    </location>
</feature>